<feature type="modified residue" description="4-aspartylphosphate" evidence="11">
    <location>
        <position position="804"/>
    </location>
</feature>
<dbReference type="eggNOG" id="COG0643">
    <property type="taxonomic scope" value="Bacteria"/>
</dbReference>
<evidence type="ECO:0000256" key="7">
    <source>
        <dbReference type="ARBA" id="ARBA00022777"/>
    </source>
</evidence>
<dbReference type="SMART" id="SM00387">
    <property type="entry name" value="HATPase_c"/>
    <property type="match status" value="1"/>
</dbReference>
<evidence type="ECO:0000256" key="6">
    <source>
        <dbReference type="ARBA" id="ARBA00022741"/>
    </source>
</evidence>
<dbReference type="SUPFAM" id="SSF52172">
    <property type="entry name" value="CheY-like"/>
    <property type="match status" value="1"/>
</dbReference>
<protein>
    <recommendedName>
        <fullName evidence="3">Chemotaxis protein CheA</fullName>
        <ecNumber evidence="2">2.7.13.3</ecNumber>
    </recommendedName>
</protein>
<evidence type="ECO:0000313" key="17">
    <source>
        <dbReference type="EMBL" id="EAU54193.1"/>
    </source>
</evidence>
<dbReference type="InterPro" id="IPR002545">
    <property type="entry name" value="CheW-lke_dom"/>
</dbReference>
<evidence type="ECO:0000256" key="9">
    <source>
        <dbReference type="ARBA" id="ARBA00035100"/>
    </source>
</evidence>
<dbReference type="FunFam" id="3.30.565.10:FF:000016">
    <property type="entry name" value="Chemotaxis protein CheA, putative"/>
    <property type="match status" value="1"/>
</dbReference>
<dbReference type="CDD" id="cd00588">
    <property type="entry name" value="CheW_like"/>
    <property type="match status" value="1"/>
</dbReference>
<dbReference type="FunCoup" id="Q0EY33">
    <property type="interactions" value="246"/>
</dbReference>
<dbReference type="InterPro" id="IPR011006">
    <property type="entry name" value="CheY-like_superfamily"/>
</dbReference>
<dbReference type="Proteomes" id="UP000005297">
    <property type="component" value="Unassembled WGS sequence"/>
</dbReference>
<dbReference type="PROSITE" id="PS50110">
    <property type="entry name" value="RESPONSE_REGULATORY"/>
    <property type="match status" value="1"/>
</dbReference>
<dbReference type="SUPFAM" id="SSF50341">
    <property type="entry name" value="CheW-like"/>
    <property type="match status" value="1"/>
</dbReference>
<dbReference type="Gene3D" id="3.40.50.2300">
    <property type="match status" value="1"/>
</dbReference>
<accession>Q0EY33</accession>
<evidence type="ECO:0000256" key="12">
    <source>
        <dbReference type="SAM" id="MobiDB-lite"/>
    </source>
</evidence>
<dbReference type="SUPFAM" id="SSF55874">
    <property type="entry name" value="ATPase domain of HSP90 chaperone/DNA topoisomerase II/histidine kinase"/>
    <property type="match status" value="1"/>
</dbReference>
<dbReference type="OrthoDB" id="9803176at2"/>
<dbReference type="PROSITE" id="PS50851">
    <property type="entry name" value="CHEW"/>
    <property type="match status" value="1"/>
</dbReference>
<comment type="function">
    <text evidence="9">Involved in the transmission of sensory signals from the chemoreceptors to the flagellar motors. CheA is autophosphorylated; it can transfer its phosphate group to either CheB or CheY.</text>
</comment>
<dbReference type="InterPro" id="IPR036890">
    <property type="entry name" value="HATPase_C_sf"/>
</dbReference>
<dbReference type="AlphaFoldDB" id="Q0EY33"/>
<keyword evidence="4 11" id="KW-0597">Phosphoprotein</keyword>
<dbReference type="SUPFAM" id="SSF47226">
    <property type="entry name" value="Histidine-containing phosphotransfer domain, HPT domain"/>
    <property type="match status" value="1"/>
</dbReference>
<evidence type="ECO:0000256" key="4">
    <source>
        <dbReference type="ARBA" id="ARBA00022553"/>
    </source>
</evidence>
<dbReference type="Pfam" id="PF01627">
    <property type="entry name" value="Hpt"/>
    <property type="match status" value="1"/>
</dbReference>
<dbReference type="Gene3D" id="1.20.120.160">
    <property type="entry name" value="HPT domain"/>
    <property type="match status" value="1"/>
</dbReference>
<dbReference type="PANTHER" id="PTHR43395">
    <property type="entry name" value="SENSOR HISTIDINE KINASE CHEA"/>
    <property type="match status" value="1"/>
</dbReference>
<feature type="domain" description="Response regulatory" evidence="14">
    <location>
        <begin position="755"/>
        <end position="871"/>
    </location>
</feature>
<evidence type="ECO:0000256" key="5">
    <source>
        <dbReference type="ARBA" id="ARBA00022679"/>
    </source>
</evidence>
<evidence type="ECO:0000259" key="15">
    <source>
        <dbReference type="PROSITE" id="PS50851"/>
    </source>
</evidence>
<reference evidence="17 18" key="1">
    <citation type="submission" date="2006-09" db="EMBL/GenBank/DDBJ databases">
        <authorList>
            <person name="Emerson D."/>
            <person name="Ferriera S."/>
            <person name="Johnson J."/>
            <person name="Kravitz S."/>
            <person name="Halpern A."/>
            <person name="Remington K."/>
            <person name="Beeson K."/>
            <person name="Tran B."/>
            <person name="Rogers Y.-H."/>
            <person name="Friedman R."/>
            <person name="Venter J.C."/>
        </authorList>
    </citation>
    <scope>NUCLEOTIDE SEQUENCE [LARGE SCALE GENOMIC DNA]</scope>
    <source>
        <strain evidence="17 18">PV-1</strain>
    </source>
</reference>
<evidence type="ECO:0000256" key="2">
    <source>
        <dbReference type="ARBA" id="ARBA00012438"/>
    </source>
</evidence>
<dbReference type="EMBL" id="AATS01000011">
    <property type="protein sequence ID" value="EAU54193.1"/>
    <property type="molecule type" value="Genomic_DNA"/>
</dbReference>
<dbReference type="InterPro" id="IPR036061">
    <property type="entry name" value="CheW-like_dom_sf"/>
</dbReference>
<evidence type="ECO:0000256" key="3">
    <source>
        <dbReference type="ARBA" id="ARBA00021495"/>
    </source>
</evidence>
<evidence type="ECO:0000256" key="8">
    <source>
        <dbReference type="ARBA" id="ARBA00023012"/>
    </source>
</evidence>
<evidence type="ECO:0000259" key="14">
    <source>
        <dbReference type="PROSITE" id="PS50110"/>
    </source>
</evidence>
<dbReference type="InterPro" id="IPR001789">
    <property type="entry name" value="Sig_transdc_resp-reg_receiver"/>
</dbReference>
<evidence type="ECO:0000256" key="1">
    <source>
        <dbReference type="ARBA" id="ARBA00000085"/>
    </source>
</evidence>
<dbReference type="SMART" id="SM00448">
    <property type="entry name" value="REC"/>
    <property type="match status" value="1"/>
</dbReference>
<feature type="domain" description="CheW-like" evidence="15">
    <location>
        <begin position="596"/>
        <end position="735"/>
    </location>
</feature>
<feature type="region of interest" description="Disordered" evidence="12">
    <location>
        <begin position="135"/>
        <end position="175"/>
    </location>
</feature>
<gene>
    <name evidence="17" type="ORF">SPV1_05512</name>
</gene>
<evidence type="ECO:0000313" key="18">
    <source>
        <dbReference type="Proteomes" id="UP000005297"/>
    </source>
</evidence>
<dbReference type="InterPro" id="IPR003594">
    <property type="entry name" value="HATPase_dom"/>
</dbReference>
<dbReference type="Pfam" id="PF01584">
    <property type="entry name" value="CheW"/>
    <property type="match status" value="1"/>
</dbReference>
<keyword evidence="18" id="KW-1185">Reference proteome</keyword>
<comment type="caution">
    <text evidence="17">The sequence shown here is derived from an EMBL/GenBank/DDBJ whole genome shotgun (WGS) entry which is preliminary data.</text>
</comment>
<evidence type="ECO:0000256" key="11">
    <source>
        <dbReference type="PROSITE-ProRule" id="PRU00169"/>
    </source>
</evidence>
<dbReference type="PROSITE" id="PS50894">
    <property type="entry name" value="HPT"/>
    <property type="match status" value="1"/>
</dbReference>
<keyword evidence="8" id="KW-0902">Two-component regulatory system</keyword>
<dbReference type="InterPro" id="IPR004358">
    <property type="entry name" value="Sig_transdc_His_kin-like_C"/>
</dbReference>
<dbReference type="InterPro" id="IPR036641">
    <property type="entry name" value="HPT_dom_sf"/>
</dbReference>
<feature type="modified residue" description="Phosphohistidine" evidence="10">
    <location>
        <position position="49"/>
    </location>
</feature>
<dbReference type="RefSeq" id="WP_009851396.1">
    <property type="nucleotide sequence ID" value="NZ_DS022295.1"/>
</dbReference>
<name>Q0EY33_9PROT</name>
<dbReference type="InParanoid" id="Q0EY33"/>
<dbReference type="PANTHER" id="PTHR43395:SF10">
    <property type="entry name" value="CHEMOTAXIS PROTEIN CHEA"/>
    <property type="match status" value="1"/>
</dbReference>
<evidence type="ECO:0000256" key="10">
    <source>
        <dbReference type="PROSITE-ProRule" id="PRU00110"/>
    </source>
</evidence>
<feature type="compositionally biased region" description="Polar residues" evidence="12">
    <location>
        <begin position="138"/>
        <end position="149"/>
    </location>
</feature>
<dbReference type="InterPro" id="IPR005467">
    <property type="entry name" value="His_kinase_dom"/>
</dbReference>
<dbReference type="InterPro" id="IPR051315">
    <property type="entry name" value="Bact_Chemotaxis_CheA"/>
</dbReference>
<dbReference type="Gene3D" id="3.30.565.10">
    <property type="entry name" value="Histidine kinase-like ATPase, C-terminal domain"/>
    <property type="match status" value="1"/>
</dbReference>
<feature type="region of interest" description="Disordered" evidence="12">
    <location>
        <begin position="213"/>
        <end position="241"/>
    </location>
</feature>
<comment type="catalytic activity">
    <reaction evidence="1">
        <text>ATP + protein L-histidine = ADP + protein N-phospho-L-histidine.</text>
        <dbReference type="EC" id="2.7.13.3"/>
    </reaction>
</comment>
<dbReference type="InterPro" id="IPR008207">
    <property type="entry name" value="Sig_transdc_His_kin_Hpt_dom"/>
</dbReference>
<dbReference type="GO" id="GO:0000155">
    <property type="term" value="F:phosphorelay sensor kinase activity"/>
    <property type="evidence" value="ECO:0007669"/>
    <property type="project" value="UniProtKB-ARBA"/>
</dbReference>
<dbReference type="PRINTS" id="PR00344">
    <property type="entry name" value="BCTRLSENSOR"/>
</dbReference>
<evidence type="ECO:0000259" key="16">
    <source>
        <dbReference type="PROSITE" id="PS50894"/>
    </source>
</evidence>
<sequence>MSEFDVSGFLASFFDEARERLLSINRRLVLLEAGSLDSDGLNLMRRDAHTIKGSAQMLGVQDVSELGHLFEDAMEYTIRHSPEDVDALTQFLYDVHDALQERIGHHDAKRRLDTSLLYERFQQLCTPAPDAAIKSSAEKSNNMSEQADTQSDRAKQKPKTRQGGKGVRRNGKVSRDVLATIKDSLENSLAAATKREPAPDLQAGVEHANTPAVPGEKVAASSAAPDSAPRSGKARKRKRQVPKALLVAIKGSIEESLERGENAATDLSVGAGSESAPVASTPIDFRPPDEVVPAQQPESQQNSGNFLRVDRARLLRLSNQIIELGSDRYRPDASEARLRKLADDITAMKERIQALTGSDGGHGMRVLAADLERQGRQAQILAGELHHQHKRSAAMLDDLRDQVFGLMLRPLASVFSVFPRTVRDVAGRSGKKVQLLITGESIEMDQLAAESLTEPLVHLVNNAIAHGIENSAMRLASGKPEEGQITVTARRTGGLVSIDVMDDGLGMDVDELRTKAIAKGLISDAEAVDMDDREVLELIFHPGFSTRSVVDDLAGRGMGMSVVQDVMRELRGTIHIHTEKGRGTRFRLTLPVAIGLQPVIVFRIADQRFGMISNLVKKVLPLQEQTIRQGHGPYARGYIDYEQHRVPLIDLRTALMMGEESAPDANSGILIVEHLEGYLGLVVDELFDTQQLMVREIDPYLRYYHPVGLMGCAIIDDGSVLLLIEPDGLKLMWRTTPDVDVDKLRDGKSLYTGRRILLVDDSTIALQVEKSMFEALGFQVDTAIGASDMLEKVGLHGYDLLVSDVEMPEMDGISLIRHLREQAEFAHIPILIIATREADEDRQLALDAGANAYLVKRHIKGREKILRETVSRLINVDESLG</sequence>
<dbReference type="Pfam" id="PF02518">
    <property type="entry name" value="HATPase_c"/>
    <property type="match status" value="1"/>
</dbReference>
<feature type="compositionally biased region" description="Basic residues" evidence="12">
    <location>
        <begin position="156"/>
        <end position="172"/>
    </location>
</feature>
<feature type="compositionally biased region" description="Basic residues" evidence="12">
    <location>
        <begin position="232"/>
        <end position="241"/>
    </location>
</feature>
<dbReference type="STRING" id="314344.AL013_05880"/>
<keyword evidence="6" id="KW-0547">Nucleotide-binding</keyword>
<keyword evidence="7" id="KW-0418">Kinase</keyword>
<dbReference type="SMART" id="SM00073">
    <property type="entry name" value="HPT"/>
    <property type="match status" value="1"/>
</dbReference>
<dbReference type="Pfam" id="PF00072">
    <property type="entry name" value="Response_reg"/>
    <property type="match status" value="1"/>
</dbReference>
<dbReference type="HOGENOM" id="CLU_000650_2_1_0"/>
<dbReference type="SMART" id="SM00260">
    <property type="entry name" value="CheW"/>
    <property type="match status" value="1"/>
</dbReference>
<feature type="domain" description="Histidine kinase" evidence="13">
    <location>
        <begin position="336"/>
        <end position="594"/>
    </location>
</feature>
<organism evidence="17 18">
    <name type="scientific">Mariprofundus ferrooxydans PV-1</name>
    <dbReference type="NCBI Taxonomy" id="314345"/>
    <lineage>
        <taxon>Bacteria</taxon>
        <taxon>Pseudomonadati</taxon>
        <taxon>Pseudomonadota</taxon>
        <taxon>Candidatius Mariprofundia</taxon>
        <taxon>Mariprofundales</taxon>
        <taxon>Mariprofundaceae</taxon>
        <taxon>Mariprofundus</taxon>
    </lineage>
</organism>
<dbReference type="Gene3D" id="2.30.30.40">
    <property type="entry name" value="SH3 Domains"/>
    <property type="match status" value="1"/>
</dbReference>
<dbReference type="GO" id="GO:0006935">
    <property type="term" value="P:chemotaxis"/>
    <property type="evidence" value="ECO:0007669"/>
    <property type="project" value="InterPro"/>
</dbReference>
<proteinExistence type="predicted"/>
<dbReference type="EC" id="2.7.13.3" evidence="2"/>
<feature type="domain" description="HPt" evidence="16">
    <location>
        <begin position="2"/>
        <end position="106"/>
    </location>
</feature>
<dbReference type="CDD" id="cd00088">
    <property type="entry name" value="HPT"/>
    <property type="match status" value="1"/>
</dbReference>
<evidence type="ECO:0000259" key="13">
    <source>
        <dbReference type="PROSITE" id="PS50109"/>
    </source>
</evidence>
<dbReference type="PROSITE" id="PS50109">
    <property type="entry name" value="HIS_KIN"/>
    <property type="match status" value="1"/>
</dbReference>
<feature type="compositionally biased region" description="Low complexity" evidence="12">
    <location>
        <begin position="219"/>
        <end position="231"/>
    </location>
</feature>
<keyword evidence="5" id="KW-0808">Transferase</keyword>